<dbReference type="RefSeq" id="WP_237254803.1">
    <property type="nucleotide sequence ID" value="NZ_JAKJXF010000004.1"/>
</dbReference>
<gene>
    <name evidence="1" type="ORF">L4G47_25210</name>
</gene>
<proteinExistence type="predicted"/>
<evidence type="ECO:0000313" key="1">
    <source>
        <dbReference type="EMBL" id="MCF7545499.1"/>
    </source>
</evidence>
<accession>A0ABS9ICP9</accession>
<comment type="caution">
    <text evidence="1">The sequence shown here is derived from an EMBL/GenBank/DDBJ whole genome shotgun (WGS) entry which is preliminary data.</text>
</comment>
<dbReference type="Proteomes" id="UP001162905">
    <property type="component" value="Unassembled WGS sequence"/>
</dbReference>
<sequence length="82" mass="9181">MSMTPDRVAARVAGMIESIRSSGSKSFSEHNAHESLYYISQVCELGIISEAQRAELESAVHLALQTWDKLPGRGFWDENDIR</sequence>
<keyword evidence="2" id="KW-1185">Reference proteome</keyword>
<evidence type="ECO:0000313" key="2">
    <source>
        <dbReference type="Proteomes" id="UP001162905"/>
    </source>
</evidence>
<reference evidence="1" key="1">
    <citation type="submission" date="2022-01" db="EMBL/GenBank/DDBJ databases">
        <title>Pseudomonas sp. nov. isolated from Antarctic regolith.</title>
        <authorList>
            <person name="Novakova D."/>
            <person name="Sedlar K."/>
        </authorList>
    </citation>
    <scope>NUCLEOTIDE SEQUENCE</scope>
    <source>
        <strain evidence="1">P2647</strain>
    </source>
</reference>
<name>A0ABS9ICP9_9PSED</name>
<protein>
    <submittedName>
        <fullName evidence="1">Uncharacterized protein</fullName>
    </submittedName>
</protein>
<organism evidence="1 2">
    <name type="scientific">Pseudomonas petrae</name>
    <dbReference type="NCBI Taxonomy" id="2912190"/>
    <lineage>
        <taxon>Bacteria</taxon>
        <taxon>Pseudomonadati</taxon>
        <taxon>Pseudomonadota</taxon>
        <taxon>Gammaproteobacteria</taxon>
        <taxon>Pseudomonadales</taxon>
        <taxon>Pseudomonadaceae</taxon>
        <taxon>Pseudomonas</taxon>
    </lineage>
</organism>
<dbReference type="EMBL" id="JAKJXH010000044">
    <property type="protein sequence ID" value="MCF7545499.1"/>
    <property type="molecule type" value="Genomic_DNA"/>
</dbReference>